<dbReference type="RefSeq" id="WP_236022130.1">
    <property type="nucleotide sequence ID" value="NZ_CAJVAP010000035.1"/>
</dbReference>
<dbReference type="GO" id="GO:0000155">
    <property type="term" value="F:phosphorelay sensor kinase activity"/>
    <property type="evidence" value="ECO:0007669"/>
    <property type="project" value="InterPro"/>
</dbReference>
<keyword evidence="4" id="KW-0597">Phosphoprotein</keyword>
<dbReference type="InterPro" id="IPR003661">
    <property type="entry name" value="HisK_dim/P_dom"/>
</dbReference>
<feature type="region of interest" description="Disordered" evidence="9">
    <location>
        <begin position="301"/>
        <end position="331"/>
    </location>
</feature>
<feature type="transmembrane region" description="Helical" evidence="10">
    <location>
        <begin position="122"/>
        <end position="139"/>
    </location>
</feature>
<dbReference type="InterPro" id="IPR050736">
    <property type="entry name" value="Sensor_HK_Regulatory"/>
</dbReference>
<evidence type="ECO:0000256" key="7">
    <source>
        <dbReference type="ARBA" id="ARBA00023012"/>
    </source>
</evidence>
<evidence type="ECO:0000256" key="4">
    <source>
        <dbReference type="ARBA" id="ARBA00022553"/>
    </source>
</evidence>
<keyword evidence="6 13" id="KW-0418">Kinase</keyword>
<keyword evidence="7" id="KW-0902">Two-component regulatory system</keyword>
<evidence type="ECO:0000259" key="11">
    <source>
        <dbReference type="PROSITE" id="PS50109"/>
    </source>
</evidence>
<evidence type="ECO:0000313" key="13">
    <source>
        <dbReference type="EMBL" id="CAG7620266.1"/>
    </source>
</evidence>
<comment type="cofactor">
    <cofactor evidence="2">
        <name>a divalent metal cation</name>
        <dbReference type="ChEBI" id="CHEBI:60240"/>
    </cofactor>
</comment>
<evidence type="ECO:0000256" key="1">
    <source>
        <dbReference type="ARBA" id="ARBA00000085"/>
    </source>
</evidence>
<dbReference type="InterPro" id="IPR000014">
    <property type="entry name" value="PAS"/>
</dbReference>
<proteinExistence type="predicted"/>
<feature type="compositionally biased region" description="Pro residues" evidence="9">
    <location>
        <begin position="1"/>
        <end position="11"/>
    </location>
</feature>
<evidence type="ECO:0000256" key="3">
    <source>
        <dbReference type="ARBA" id="ARBA00012438"/>
    </source>
</evidence>
<evidence type="ECO:0000256" key="2">
    <source>
        <dbReference type="ARBA" id="ARBA00001968"/>
    </source>
</evidence>
<keyword evidence="10" id="KW-0812">Transmembrane</keyword>
<feature type="domain" description="Histidine kinase" evidence="11">
    <location>
        <begin position="408"/>
        <end position="627"/>
    </location>
</feature>
<keyword evidence="10" id="KW-1133">Transmembrane helix</keyword>
<gene>
    <name evidence="13" type="primary">rcsC</name>
    <name evidence="13" type="ORF">LEUCIP111803_02354</name>
</gene>
<sequence>MNAQPPSPATAPEPGVAAAEDRRPASEHRWYRFIGHPTPLLKQLPTAIALLASLILVALLPEMGFDQLGFVVAGSLLVVGATVYAAAQSGERGPRTPDGFAVLVIPLLDIVGLGLFRFGTGAGQSLFGALVLLPIVWLATAPGLRYLVTSVLLSSAMIILPYLIETPSRTADWFRGIIAPLVFAAVAAVVNELSRQQRARAEEAEELAESRTRALELNETMIAQLQQGQQEYRALLESYESLWGSVTAHAAFATDAQGVVEVWGPGAEKLLGLSADEALDGVRIDRFFPDGVLASVGGSDQALLEPAPHPHAGSSAPAAGESAEESEGDAAAEPGLAGIRALFARADSGVPLDGDLEVVDTGGRMVPARVTVTPRRGSDGQHLGYLFVITDETRAAEIARMKDEFVGMVSHELRTPLSSIMGFLDLLGNDPEQPLSDDQRQFVDIIERNAKRLLSLVGDLLFTAQVESGNMPLVRETVDLGECVASAVQSAVPSADRDGVELVAHTPAEPVMVSGDARRIGQAIDNLLSNAIKFTPRGGSVVVAADARGAEAEIRVRDTGMGIPKGEQGMLFTRFFRASTATRNAVPGVGLGLAITRAIVQAHGGEMEVSSDEGAGTEFRIRIPRVG</sequence>
<dbReference type="PANTHER" id="PTHR43711">
    <property type="entry name" value="TWO-COMPONENT HISTIDINE KINASE"/>
    <property type="match status" value="1"/>
</dbReference>
<dbReference type="AlphaFoldDB" id="A0A916NIB9"/>
<dbReference type="CDD" id="cd00082">
    <property type="entry name" value="HisKA"/>
    <property type="match status" value="1"/>
</dbReference>
<dbReference type="SMART" id="SM00388">
    <property type="entry name" value="HisKA"/>
    <property type="match status" value="1"/>
</dbReference>
<feature type="transmembrane region" description="Helical" evidence="10">
    <location>
        <begin position="99"/>
        <end position="116"/>
    </location>
</feature>
<dbReference type="GO" id="GO:0005509">
    <property type="term" value="F:calcium ion binding"/>
    <property type="evidence" value="ECO:0007669"/>
    <property type="project" value="UniProtKB-ARBA"/>
</dbReference>
<comment type="catalytic activity">
    <reaction evidence="1">
        <text>ATP + protein L-histidine = ADP + protein N-phospho-L-histidine.</text>
        <dbReference type="EC" id="2.7.13.3"/>
    </reaction>
</comment>
<dbReference type="FunFam" id="3.30.565.10:FF:000006">
    <property type="entry name" value="Sensor histidine kinase WalK"/>
    <property type="match status" value="1"/>
</dbReference>
<name>A0A916NIB9_9MICO</name>
<keyword evidence="5 13" id="KW-0808">Transferase</keyword>
<evidence type="ECO:0000313" key="14">
    <source>
        <dbReference type="Proteomes" id="UP000693892"/>
    </source>
</evidence>
<dbReference type="EC" id="2.7.13.3" evidence="3"/>
<dbReference type="EMBL" id="CAJVAP010000035">
    <property type="protein sequence ID" value="CAG7620266.1"/>
    <property type="molecule type" value="Genomic_DNA"/>
</dbReference>
<evidence type="ECO:0000259" key="12">
    <source>
        <dbReference type="PROSITE" id="PS50112"/>
    </source>
</evidence>
<dbReference type="PROSITE" id="PS50109">
    <property type="entry name" value="HIS_KIN"/>
    <property type="match status" value="1"/>
</dbReference>
<keyword evidence="14" id="KW-1185">Reference proteome</keyword>
<reference evidence="13" key="1">
    <citation type="submission" date="2021-06" db="EMBL/GenBank/DDBJ databases">
        <authorList>
            <person name="Criscuolo A."/>
        </authorList>
    </citation>
    <scope>NUCLEOTIDE SEQUENCE</scope>
    <source>
        <strain evidence="13">CIP111803</strain>
    </source>
</reference>
<evidence type="ECO:0000256" key="8">
    <source>
        <dbReference type="ARBA" id="ARBA00023136"/>
    </source>
</evidence>
<keyword evidence="8 10" id="KW-0472">Membrane</keyword>
<feature type="compositionally biased region" description="Low complexity" evidence="9">
    <location>
        <begin position="310"/>
        <end position="321"/>
    </location>
</feature>
<feature type="region of interest" description="Disordered" evidence="9">
    <location>
        <begin position="1"/>
        <end position="21"/>
    </location>
</feature>
<feature type="transmembrane region" description="Helical" evidence="10">
    <location>
        <begin position="40"/>
        <end position="61"/>
    </location>
</feature>
<dbReference type="InterPro" id="IPR003594">
    <property type="entry name" value="HATPase_dom"/>
</dbReference>
<dbReference type="FunFam" id="1.10.287.130:FF:000001">
    <property type="entry name" value="Two-component sensor histidine kinase"/>
    <property type="match status" value="1"/>
</dbReference>
<evidence type="ECO:0000256" key="6">
    <source>
        <dbReference type="ARBA" id="ARBA00022777"/>
    </source>
</evidence>
<dbReference type="SMART" id="SM00387">
    <property type="entry name" value="HATPase_c"/>
    <property type="match status" value="1"/>
</dbReference>
<dbReference type="Proteomes" id="UP000693892">
    <property type="component" value="Unassembled WGS sequence"/>
</dbReference>
<evidence type="ECO:0000256" key="10">
    <source>
        <dbReference type="SAM" id="Phobius"/>
    </source>
</evidence>
<accession>A0A916NIB9</accession>
<organism evidence="13 14">
    <name type="scientific">Leucobacter soli</name>
    <dbReference type="NCBI Taxonomy" id="2812850"/>
    <lineage>
        <taxon>Bacteria</taxon>
        <taxon>Bacillati</taxon>
        <taxon>Actinomycetota</taxon>
        <taxon>Actinomycetes</taxon>
        <taxon>Micrococcales</taxon>
        <taxon>Microbacteriaceae</taxon>
        <taxon>Leucobacter</taxon>
    </lineage>
</organism>
<feature type="domain" description="PAS" evidence="12">
    <location>
        <begin position="228"/>
        <end position="280"/>
    </location>
</feature>
<dbReference type="PROSITE" id="PS50112">
    <property type="entry name" value="PAS"/>
    <property type="match status" value="1"/>
</dbReference>
<comment type="caution">
    <text evidence="13">The sequence shown here is derived from an EMBL/GenBank/DDBJ whole genome shotgun (WGS) entry which is preliminary data.</text>
</comment>
<dbReference type="InterPro" id="IPR005467">
    <property type="entry name" value="His_kinase_dom"/>
</dbReference>
<evidence type="ECO:0000256" key="9">
    <source>
        <dbReference type="SAM" id="MobiDB-lite"/>
    </source>
</evidence>
<protein>
    <recommendedName>
        <fullName evidence="3">histidine kinase</fullName>
        <ecNumber evidence="3">2.7.13.3</ecNumber>
    </recommendedName>
</protein>
<feature type="transmembrane region" description="Helical" evidence="10">
    <location>
        <begin position="67"/>
        <end position="87"/>
    </location>
</feature>
<dbReference type="PANTHER" id="PTHR43711:SF1">
    <property type="entry name" value="HISTIDINE KINASE 1"/>
    <property type="match status" value="1"/>
</dbReference>
<evidence type="ECO:0000256" key="5">
    <source>
        <dbReference type="ARBA" id="ARBA00022679"/>
    </source>
</evidence>
<dbReference type="Pfam" id="PF00512">
    <property type="entry name" value="HisKA"/>
    <property type="match status" value="1"/>
</dbReference>
<dbReference type="CDD" id="cd00075">
    <property type="entry name" value="HATPase"/>
    <property type="match status" value="1"/>
</dbReference>
<dbReference type="Pfam" id="PF02518">
    <property type="entry name" value="HATPase_c"/>
    <property type="match status" value="1"/>
</dbReference>